<gene>
    <name evidence="1" type="ORF">PsYK624_162780</name>
</gene>
<comment type="caution">
    <text evidence="1">The sequence shown here is derived from an EMBL/GenBank/DDBJ whole genome shotgun (WGS) entry which is preliminary data.</text>
</comment>
<sequence>MGGRPLVEGYLQVTISFELLQSRVLLLVKSCRPEYYARPRPSELRCSYLAPVAQPGVPDELRKLLEDLLRTGLEL</sequence>
<dbReference type="AlphaFoldDB" id="A0A9P3LM35"/>
<dbReference type="EMBL" id="BPQB01000128">
    <property type="protein sequence ID" value="GJF00001.1"/>
    <property type="molecule type" value="Genomic_DNA"/>
</dbReference>
<evidence type="ECO:0000313" key="1">
    <source>
        <dbReference type="EMBL" id="GJF00001.1"/>
    </source>
</evidence>
<name>A0A9P3LM35_9APHY</name>
<accession>A0A9P3LM35</accession>
<proteinExistence type="predicted"/>
<keyword evidence="2" id="KW-1185">Reference proteome</keyword>
<organism evidence="1 2">
    <name type="scientific">Phanerochaete sordida</name>
    <dbReference type="NCBI Taxonomy" id="48140"/>
    <lineage>
        <taxon>Eukaryota</taxon>
        <taxon>Fungi</taxon>
        <taxon>Dikarya</taxon>
        <taxon>Basidiomycota</taxon>
        <taxon>Agaricomycotina</taxon>
        <taxon>Agaricomycetes</taxon>
        <taxon>Polyporales</taxon>
        <taxon>Phanerochaetaceae</taxon>
        <taxon>Phanerochaete</taxon>
    </lineage>
</organism>
<evidence type="ECO:0000313" key="2">
    <source>
        <dbReference type="Proteomes" id="UP000703269"/>
    </source>
</evidence>
<protein>
    <submittedName>
        <fullName evidence="1">Uncharacterized protein</fullName>
    </submittedName>
</protein>
<reference evidence="1 2" key="1">
    <citation type="submission" date="2021-08" db="EMBL/GenBank/DDBJ databases">
        <title>Draft Genome Sequence of Phanerochaete sordida strain YK-624.</title>
        <authorList>
            <person name="Mori T."/>
            <person name="Dohra H."/>
            <person name="Suzuki T."/>
            <person name="Kawagishi H."/>
            <person name="Hirai H."/>
        </authorList>
    </citation>
    <scope>NUCLEOTIDE SEQUENCE [LARGE SCALE GENOMIC DNA]</scope>
    <source>
        <strain evidence="1 2">YK-624</strain>
    </source>
</reference>
<dbReference type="Proteomes" id="UP000703269">
    <property type="component" value="Unassembled WGS sequence"/>
</dbReference>